<dbReference type="AlphaFoldDB" id="A0A1W0WG47"/>
<evidence type="ECO:0000313" key="3">
    <source>
        <dbReference type="EMBL" id="OQV14168.1"/>
    </source>
</evidence>
<dbReference type="EMBL" id="MTYJ01000109">
    <property type="protein sequence ID" value="OQV14168.1"/>
    <property type="molecule type" value="Genomic_DNA"/>
</dbReference>
<proteinExistence type="predicted"/>
<sequence>MSETAVWFRKQCRFFSWFFLVATTRHENAVFGGSFGKIDCGPFFCPVDRDSQGSELPSSGPEDLQPAEEADPGERNYNPNNTYCCFTVVPPNQMGITMPFCCNWEEYEENTYNYTGFSATSRVMMAFLPVGLALVVTIVAVLVIVQFICCRLERPSTNHHAPRERGLSTV</sequence>
<evidence type="ECO:0000313" key="4">
    <source>
        <dbReference type="Proteomes" id="UP000192578"/>
    </source>
</evidence>
<feature type="region of interest" description="Disordered" evidence="1">
    <location>
        <begin position="50"/>
        <end position="72"/>
    </location>
</feature>
<dbReference type="Proteomes" id="UP000192578">
    <property type="component" value="Unassembled WGS sequence"/>
</dbReference>
<organism evidence="3 4">
    <name type="scientific">Hypsibius exemplaris</name>
    <name type="common">Freshwater tardigrade</name>
    <dbReference type="NCBI Taxonomy" id="2072580"/>
    <lineage>
        <taxon>Eukaryota</taxon>
        <taxon>Metazoa</taxon>
        <taxon>Ecdysozoa</taxon>
        <taxon>Tardigrada</taxon>
        <taxon>Eutardigrada</taxon>
        <taxon>Parachela</taxon>
        <taxon>Hypsibioidea</taxon>
        <taxon>Hypsibiidae</taxon>
        <taxon>Hypsibius</taxon>
    </lineage>
</organism>
<protein>
    <submittedName>
        <fullName evidence="3">Uncharacterized protein</fullName>
    </submittedName>
</protein>
<evidence type="ECO:0000256" key="1">
    <source>
        <dbReference type="SAM" id="MobiDB-lite"/>
    </source>
</evidence>
<keyword evidence="4" id="KW-1185">Reference proteome</keyword>
<gene>
    <name evidence="3" type="ORF">BV898_11639</name>
</gene>
<keyword evidence="2" id="KW-0812">Transmembrane</keyword>
<accession>A0A1W0WG47</accession>
<evidence type="ECO:0000256" key="2">
    <source>
        <dbReference type="SAM" id="Phobius"/>
    </source>
</evidence>
<keyword evidence="2" id="KW-0472">Membrane</keyword>
<keyword evidence="2" id="KW-1133">Transmembrane helix</keyword>
<reference evidence="4" key="1">
    <citation type="submission" date="2017-01" db="EMBL/GenBank/DDBJ databases">
        <title>Comparative genomics of anhydrobiosis in the tardigrade Hypsibius dujardini.</title>
        <authorList>
            <person name="Yoshida Y."/>
            <person name="Koutsovoulos G."/>
            <person name="Laetsch D."/>
            <person name="Stevens L."/>
            <person name="Kumar S."/>
            <person name="Horikawa D."/>
            <person name="Ishino K."/>
            <person name="Komine S."/>
            <person name="Tomita M."/>
            <person name="Blaxter M."/>
            <person name="Arakawa K."/>
        </authorList>
    </citation>
    <scope>NUCLEOTIDE SEQUENCE [LARGE SCALE GENOMIC DNA]</scope>
    <source>
        <strain evidence="4">Z151</strain>
    </source>
</reference>
<comment type="caution">
    <text evidence="3">The sequence shown here is derived from an EMBL/GenBank/DDBJ whole genome shotgun (WGS) entry which is preliminary data.</text>
</comment>
<name>A0A1W0WG47_HYPEX</name>
<feature type="transmembrane region" description="Helical" evidence="2">
    <location>
        <begin position="126"/>
        <end position="148"/>
    </location>
</feature>